<name>A0A9E8HIH4_9ALTE</name>
<dbReference type="RefSeq" id="WP_251809465.1">
    <property type="nucleotide sequence ID" value="NZ_CP101527.1"/>
</dbReference>
<keyword evidence="1" id="KW-0812">Transmembrane</keyword>
<dbReference type="KEGG" id="asem:NNL22_09675"/>
<feature type="transmembrane region" description="Helical" evidence="1">
    <location>
        <begin position="30"/>
        <end position="46"/>
    </location>
</feature>
<keyword evidence="1" id="KW-0472">Membrane</keyword>
<dbReference type="Proteomes" id="UP001164472">
    <property type="component" value="Chromosome"/>
</dbReference>
<dbReference type="AlphaFoldDB" id="A0A9E8HIH4"/>
<keyword evidence="1" id="KW-1133">Transmembrane helix</keyword>
<accession>A0A9E8HIH4</accession>
<sequence>MSSKRALLCVMIIGALLVLATLLLGHVGVFTIIVLTAFAGIAWSSYQKRKSPKGDRQL</sequence>
<protein>
    <submittedName>
        <fullName evidence="2">Uncharacterized protein</fullName>
    </submittedName>
</protein>
<evidence type="ECO:0000313" key="3">
    <source>
        <dbReference type="Proteomes" id="UP001164472"/>
    </source>
</evidence>
<organism evidence="2 3">
    <name type="scientific">Alkalimarinus sediminis</name>
    <dbReference type="NCBI Taxonomy" id="1632866"/>
    <lineage>
        <taxon>Bacteria</taxon>
        <taxon>Pseudomonadati</taxon>
        <taxon>Pseudomonadota</taxon>
        <taxon>Gammaproteobacteria</taxon>
        <taxon>Alteromonadales</taxon>
        <taxon>Alteromonadaceae</taxon>
        <taxon>Alkalimarinus</taxon>
    </lineage>
</organism>
<evidence type="ECO:0000256" key="1">
    <source>
        <dbReference type="SAM" id="Phobius"/>
    </source>
</evidence>
<evidence type="ECO:0000313" key="2">
    <source>
        <dbReference type="EMBL" id="UZW73323.1"/>
    </source>
</evidence>
<dbReference type="EMBL" id="CP101527">
    <property type="protein sequence ID" value="UZW73323.1"/>
    <property type="molecule type" value="Genomic_DNA"/>
</dbReference>
<gene>
    <name evidence="2" type="ORF">NNL22_09675</name>
</gene>
<keyword evidence="3" id="KW-1185">Reference proteome</keyword>
<reference evidence="2" key="1">
    <citation type="submission" date="2022-07" db="EMBL/GenBank/DDBJ databases">
        <title>Alkalimarinus sp. nov., isolated from gut of a Alitta virens.</title>
        <authorList>
            <person name="Yang A.I."/>
            <person name="Shin N.-R."/>
        </authorList>
    </citation>
    <scope>NUCLEOTIDE SEQUENCE</scope>
    <source>
        <strain evidence="2">FA028</strain>
    </source>
</reference>
<proteinExistence type="predicted"/>